<dbReference type="InterPro" id="IPR012893">
    <property type="entry name" value="HipA-like_C"/>
</dbReference>
<dbReference type="AlphaFoldDB" id="A0A0K8M4N9"/>
<evidence type="ECO:0000313" key="11">
    <source>
        <dbReference type="Proteomes" id="UP000248291"/>
    </source>
</evidence>
<dbReference type="EMBL" id="BGJZ01000078">
    <property type="protein sequence ID" value="GBH08161.1"/>
    <property type="molecule type" value="Genomic_DNA"/>
</dbReference>
<keyword evidence="7" id="KW-0723">Serine/threonine-protein kinase</keyword>
<evidence type="ECO:0000313" key="7">
    <source>
        <dbReference type="EMBL" id="GBH08161.1"/>
    </source>
</evidence>
<dbReference type="Proteomes" id="UP000247480">
    <property type="component" value="Unassembled WGS sequence"/>
</dbReference>
<dbReference type="Gene3D" id="1.10.1070.20">
    <property type="match status" value="1"/>
</dbReference>
<dbReference type="Pfam" id="PF13657">
    <property type="entry name" value="Couple_hipA"/>
    <property type="match status" value="1"/>
</dbReference>
<dbReference type="GO" id="GO:0005829">
    <property type="term" value="C:cytosol"/>
    <property type="evidence" value="ECO:0007669"/>
    <property type="project" value="TreeGrafter"/>
</dbReference>
<dbReference type="EMBL" id="BGKA01000226">
    <property type="protein sequence ID" value="GBH19705.1"/>
    <property type="molecule type" value="Genomic_DNA"/>
</dbReference>
<evidence type="ECO:0000313" key="10">
    <source>
        <dbReference type="Proteomes" id="UP000247480"/>
    </source>
</evidence>
<dbReference type="RefSeq" id="WP_017683290.1">
    <property type="nucleotide sequence ID" value="NZ_AP019411.1"/>
</dbReference>
<reference evidence="8 11" key="3">
    <citation type="submission" date="2018-04" db="EMBL/GenBank/DDBJ databases">
        <title>Draft genome sequence of Pseudomonas syringae pv. actinidiae biovar 3 strains isolated from kiwifruit in Kagawa prefecture.</title>
        <authorList>
            <person name="Tabuchi M."/>
            <person name="Saito M."/>
            <person name="Fujiwara S."/>
            <person name="Sasa N."/>
            <person name="Akimitsu K."/>
            <person name="Gomi K."/>
            <person name="Konishi-Sugita S."/>
            <person name="Hamano K."/>
            <person name="Kataoka I."/>
        </authorList>
    </citation>
    <scope>NUCLEOTIDE SEQUENCE [LARGE SCALE GENOMIC DNA]</scope>
    <source>
        <strain evidence="8 11">MAFF212211</strain>
    </source>
</reference>
<proteinExistence type="inferred from homology"/>
<dbReference type="Pfam" id="PF07804">
    <property type="entry name" value="HipA_C"/>
    <property type="match status" value="1"/>
</dbReference>
<dbReference type="GO" id="GO:0004674">
    <property type="term" value="F:protein serine/threonine kinase activity"/>
    <property type="evidence" value="ECO:0007669"/>
    <property type="project" value="UniProtKB-KW"/>
</dbReference>
<evidence type="ECO:0000259" key="5">
    <source>
        <dbReference type="Pfam" id="PF13657"/>
    </source>
</evidence>
<dbReference type="Proteomes" id="UP000230024">
    <property type="component" value="Chromosome"/>
</dbReference>
<reference evidence="6 9" key="1">
    <citation type="submission" date="2017-11" db="EMBL/GenBank/DDBJ databases">
        <title>Complete DNA Sequence of Pseudomonas syringae pv. actinidiae, biovar 5 (Psa5).</title>
        <authorList>
            <person name="Butler M."/>
            <person name="Taiaroa G."/>
            <person name="Sumpter N."/>
            <person name="Poulter R."/>
        </authorList>
    </citation>
    <scope>NUCLEOTIDE SEQUENCE [LARGE SCALE GENOMIC DNA]</scope>
    <source>
        <strain evidence="6 9">MAFF212063</strain>
    </source>
</reference>
<evidence type="ECO:0000256" key="1">
    <source>
        <dbReference type="ARBA" id="ARBA00010164"/>
    </source>
</evidence>
<gene>
    <name evidence="6" type="ORF">CT122_07060</name>
    <name evidence="7" type="ORF">KPSA1_01530</name>
    <name evidence="8" type="ORF">KPSA3_05718</name>
</gene>
<keyword evidence="2" id="KW-0808">Transferase</keyword>
<evidence type="ECO:0000313" key="6">
    <source>
        <dbReference type="EMBL" id="ATV16700.1"/>
    </source>
</evidence>
<protein>
    <submittedName>
        <fullName evidence="7">Serine/threonine protein kinase HipA</fullName>
    </submittedName>
    <submittedName>
        <fullName evidence="6">Type II toxin-antitoxin system HipA family toxin</fullName>
    </submittedName>
</protein>
<sequence length="437" mass="48406">MVANTARVSLWGNPVGALVWDDEKRIGSFEYFPEFIGGGLEIAPLTMPLSAGTIYTFPGLNPDVYKGLPACLSDSLPDDFGNALIDAWLAREGRDKASFSPVERLLYTGHRAMGALEYDPAINGGSRQSVPVELESLVKLAGEVLSDRESFTARLSGGSTSPQERDAMHRLFQIGTSAGGARPKAVIAMNERGDIRSGQVPAPEGFTHWLLKFDVDKGASSLGDPLGFGRIEYAYSELVKLAGIDMTECRLIQENERAHFCTRRFDRTDEGEKFHVQTLCALAHADFTKPGAFSYEEGFQVLRRLKLARADAIEFYRRMVFNVMGCNNDDHTKNFSASMDQTGEWVLSPAYDVAWSYRADSPWVSSHQMSINGKREGFTLADLREVAKQIGRFNPEPVIEQVREAIKLWPEHAAAAGVREEVIFGISRTQLLDLKAR</sequence>
<organism evidence="7 10">
    <name type="scientific">Pseudomonas syringae pv. actinidiae</name>
    <dbReference type="NCBI Taxonomy" id="103796"/>
    <lineage>
        <taxon>Bacteria</taxon>
        <taxon>Pseudomonadati</taxon>
        <taxon>Pseudomonadota</taxon>
        <taxon>Gammaproteobacteria</taxon>
        <taxon>Pseudomonadales</taxon>
        <taxon>Pseudomonadaceae</taxon>
        <taxon>Pseudomonas</taxon>
        <taxon>Pseudomonas syringae</taxon>
    </lineage>
</organism>
<evidence type="ECO:0000256" key="3">
    <source>
        <dbReference type="ARBA" id="ARBA00022777"/>
    </source>
</evidence>
<evidence type="ECO:0000256" key="2">
    <source>
        <dbReference type="ARBA" id="ARBA00022679"/>
    </source>
</evidence>
<feature type="domain" description="HipA N-terminal subdomain 1" evidence="5">
    <location>
        <begin position="7"/>
        <end position="118"/>
    </location>
</feature>
<dbReference type="EMBL" id="CP024712">
    <property type="protein sequence ID" value="ATV16700.1"/>
    <property type="molecule type" value="Genomic_DNA"/>
</dbReference>
<dbReference type="PANTHER" id="PTHR37419:SF8">
    <property type="entry name" value="TOXIN YJJJ"/>
    <property type="match status" value="1"/>
</dbReference>
<evidence type="ECO:0000259" key="4">
    <source>
        <dbReference type="Pfam" id="PF07804"/>
    </source>
</evidence>
<dbReference type="PANTHER" id="PTHR37419">
    <property type="entry name" value="SERINE/THREONINE-PROTEIN KINASE TOXIN HIPA"/>
    <property type="match status" value="1"/>
</dbReference>
<reference evidence="7 10" key="2">
    <citation type="submission" date="2018-04" db="EMBL/GenBank/DDBJ databases">
        <title>Draft genome sequence of Pseudomonas syringae pv. actinidiae biovar 1 strains isolated from kiwifruit in Kagawa prefecture.</title>
        <authorList>
            <person name="Tabuchi M."/>
            <person name="Saito M."/>
            <person name="Fujiwara S."/>
            <person name="Sasa N."/>
            <person name="Akimitsu K."/>
            <person name="Gomi K."/>
            <person name="Konishi-Sugita S."/>
            <person name="Hamano K."/>
            <person name="Kataoka I."/>
        </authorList>
    </citation>
    <scope>NUCLEOTIDE SEQUENCE [LARGE SCALE GENOMIC DNA]</scope>
    <source>
        <strain evidence="7 10">MAFF212206</strain>
    </source>
</reference>
<dbReference type="Proteomes" id="UP000248291">
    <property type="component" value="Unassembled WGS sequence"/>
</dbReference>
<evidence type="ECO:0000313" key="9">
    <source>
        <dbReference type="Proteomes" id="UP000230024"/>
    </source>
</evidence>
<dbReference type="InterPro" id="IPR052028">
    <property type="entry name" value="HipA_Ser/Thr_kinase"/>
</dbReference>
<name>A0A0K8M4N9_PSESF</name>
<accession>A0A0K8M4N9</accession>
<feature type="domain" description="HipA-like C-terminal" evidence="4">
    <location>
        <begin position="176"/>
        <end position="405"/>
    </location>
</feature>
<comment type="similarity">
    <text evidence="1">Belongs to the HipA Ser/Thr kinase family.</text>
</comment>
<dbReference type="InterPro" id="IPR017508">
    <property type="entry name" value="HipA_N1"/>
</dbReference>
<keyword evidence="3 7" id="KW-0418">Kinase</keyword>
<evidence type="ECO:0000313" key="8">
    <source>
        <dbReference type="EMBL" id="GBH19705.1"/>
    </source>
</evidence>